<dbReference type="STRING" id="3916.A0A3Q0ERR6"/>
<dbReference type="Pfam" id="PF03081">
    <property type="entry name" value="Exo70_C"/>
    <property type="match status" value="1"/>
</dbReference>
<dbReference type="InterPro" id="IPR004140">
    <property type="entry name" value="Exo70"/>
</dbReference>
<evidence type="ECO:0000259" key="5">
    <source>
        <dbReference type="Pfam" id="PF03081"/>
    </source>
</evidence>
<evidence type="ECO:0000256" key="4">
    <source>
        <dbReference type="SAM" id="MobiDB-lite"/>
    </source>
</evidence>
<feature type="compositionally biased region" description="Polar residues" evidence="4">
    <location>
        <begin position="273"/>
        <end position="283"/>
    </location>
</feature>
<dbReference type="SUPFAM" id="SSF74788">
    <property type="entry name" value="Cullin repeat-like"/>
    <property type="match status" value="1"/>
</dbReference>
<evidence type="ECO:0000313" key="8">
    <source>
        <dbReference type="RefSeq" id="XP_022632913.1"/>
    </source>
</evidence>
<dbReference type="PANTHER" id="PTHR12542:SF180">
    <property type="entry name" value="EXOCYST SUBUNIT EXO70 FAMILY PROTEIN"/>
    <property type="match status" value="1"/>
</dbReference>
<dbReference type="OrthoDB" id="1432752at2759"/>
<dbReference type="RefSeq" id="XP_022632913.1">
    <property type="nucleotide sequence ID" value="XM_022777192.1"/>
</dbReference>
<dbReference type="Gene3D" id="1.20.1280.170">
    <property type="entry name" value="Exocyst complex component Exo70"/>
    <property type="match status" value="1"/>
</dbReference>
<dbReference type="Proteomes" id="UP000087766">
    <property type="component" value="Unplaced"/>
</dbReference>
<feature type="region of interest" description="Disordered" evidence="4">
    <location>
        <begin position="177"/>
        <end position="286"/>
    </location>
</feature>
<comment type="function">
    <text evidence="3">Component of the exocyst complex.</text>
</comment>
<name>A0A3Q0ERR6_VIGRR</name>
<evidence type="ECO:0000256" key="2">
    <source>
        <dbReference type="ARBA" id="ARBA00022448"/>
    </source>
</evidence>
<keyword evidence="6" id="KW-1185">Reference proteome</keyword>
<dbReference type="AlphaFoldDB" id="A0A3Q0ERR6"/>
<accession>A0A3Q0ERR6</accession>
<comment type="similarity">
    <text evidence="1 3">Belongs to the EXO70 family.</text>
</comment>
<dbReference type="GeneID" id="106752618"/>
<feature type="domain" description="Exocyst complex subunit Exo70 C-terminal" evidence="5">
    <location>
        <begin position="399"/>
        <end position="629"/>
    </location>
</feature>
<evidence type="ECO:0000256" key="3">
    <source>
        <dbReference type="RuleBase" id="RU365026"/>
    </source>
</evidence>
<dbReference type="KEGG" id="vra:106752618"/>
<dbReference type="GO" id="GO:0005546">
    <property type="term" value="F:phosphatidylinositol-4,5-bisphosphate binding"/>
    <property type="evidence" value="ECO:0007669"/>
    <property type="project" value="InterPro"/>
</dbReference>
<keyword evidence="3" id="KW-0268">Exocytosis</keyword>
<dbReference type="InterPro" id="IPR046364">
    <property type="entry name" value="Exo70_C"/>
</dbReference>
<keyword evidence="2 3" id="KW-0813">Transport</keyword>
<proteinExistence type="inferred from homology"/>
<keyword evidence="3" id="KW-0653">Protein transport</keyword>
<gene>
    <name evidence="7 8" type="primary">LOC106752618</name>
</gene>
<dbReference type="PANTHER" id="PTHR12542">
    <property type="entry name" value="EXOCYST COMPLEX PROTEIN EXO70"/>
    <property type="match status" value="1"/>
</dbReference>
<dbReference type="GO" id="GO:0006887">
    <property type="term" value="P:exocytosis"/>
    <property type="evidence" value="ECO:0007669"/>
    <property type="project" value="UniProtKB-KW"/>
</dbReference>
<evidence type="ECO:0000256" key="1">
    <source>
        <dbReference type="ARBA" id="ARBA00006756"/>
    </source>
</evidence>
<dbReference type="GO" id="GO:0000145">
    <property type="term" value="C:exocyst"/>
    <property type="evidence" value="ECO:0007669"/>
    <property type="project" value="InterPro"/>
</dbReference>
<reference evidence="7 8" key="1">
    <citation type="submission" date="2025-04" db="UniProtKB">
        <authorList>
            <consortium name="RefSeq"/>
        </authorList>
    </citation>
    <scope>IDENTIFICATION</scope>
    <source>
        <tissue evidence="7 8">Leaf</tissue>
    </source>
</reference>
<protein>
    <recommendedName>
        <fullName evidence="3">Exocyst subunit Exo70 family protein</fullName>
    </recommendedName>
</protein>
<dbReference type="InterPro" id="IPR016159">
    <property type="entry name" value="Cullin_repeat-like_dom_sf"/>
</dbReference>
<evidence type="ECO:0000313" key="6">
    <source>
        <dbReference type="Proteomes" id="UP000087766"/>
    </source>
</evidence>
<dbReference type="RefSeq" id="XP_022632912.1">
    <property type="nucleotide sequence ID" value="XM_022777191.1"/>
</dbReference>
<organism evidence="6 7">
    <name type="scientific">Vigna radiata var. radiata</name>
    <name type="common">Mung bean</name>
    <name type="synonym">Phaseolus aureus</name>
    <dbReference type="NCBI Taxonomy" id="3916"/>
    <lineage>
        <taxon>Eukaryota</taxon>
        <taxon>Viridiplantae</taxon>
        <taxon>Streptophyta</taxon>
        <taxon>Embryophyta</taxon>
        <taxon>Tracheophyta</taxon>
        <taxon>Spermatophyta</taxon>
        <taxon>Magnoliopsida</taxon>
        <taxon>eudicotyledons</taxon>
        <taxon>Gunneridae</taxon>
        <taxon>Pentapetalae</taxon>
        <taxon>rosids</taxon>
        <taxon>fabids</taxon>
        <taxon>Fabales</taxon>
        <taxon>Fabaceae</taxon>
        <taxon>Papilionoideae</taxon>
        <taxon>50 kb inversion clade</taxon>
        <taxon>NPAAA clade</taxon>
        <taxon>indigoferoid/millettioid clade</taxon>
        <taxon>Phaseoleae</taxon>
        <taxon>Vigna</taxon>
    </lineage>
</organism>
<dbReference type="GO" id="GO:0015031">
    <property type="term" value="P:protein transport"/>
    <property type="evidence" value="ECO:0007669"/>
    <property type="project" value="UniProtKB-KW"/>
</dbReference>
<sequence length="662" mass="75244">MNANLALFLEKEYDGHAQPNTEMAEETKGAETCMSCFICCWIGLSCTLFLFQPFTGKLEPLEDASLHCFQLHHLPCRLVRTGKGKPDGYSVVSFAAFATMSLGLSDLTQFGFQIDLLYFFCGGLLVQLMKIKLWLVTVGGGFTYSLLQLRYYPSDSNGENLRLENHNQVIIQVNDSGSVPTSHEQADFDGAFGTSSEHRRSMSQEANVDVDSALATSPEHRRSMSQEAEVDVDSVLGTSPEHRRRMSQEANADVDSNLRISPEDGDLGFQDHPLTQSNSPSQDESVDDGLIIQQQLMNCIKELEKENKMLVPFVCSHVDKYLKAVFGSKEEPYADVNMVLHALPTEIMRRLKEIVKLTVDAGFAGECSDIYSTWRRTFVEQCLRKLRLEFQTSNNKDVTKWSKTCKAVCKIFFPNERRLCDYLFSGLSVAGDVSFEKVCKRVTIVLLEFTHITITTKNYSRNLLFNIVPKMLESLGELEPNFIPCNNLSFVPDLGDIQQLLAMVNNFRDIIYPGNVQAPVTHKEIHLFTKESMNYICRSCVVWTKGRAGQSDRVGNSSFWVVIGRMVDLLESELEAISKDFYAGNKDHYLFMVSCLCYISERTHDFKMDNEWFQQRRAKVTRNLELYAESLLNEEISENKKHFDSIMRSYIPAMHPEDKKTV</sequence>
<evidence type="ECO:0000313" key="7">
    <source>
        <dbReference type="RefSeq" id="XP_022632912.1"/>
    </source>
</evidence>